<evidence type="ECO:0000313" key="13">
    <source>
        <dbReference type="Proteomes" id="UP000663832"/>
    </source>
</evidence>
<dbReference type="GO" id="GO:0030134">
    <property type="term" value="C:COPII-coated ER to Golgi transport vesicle"/>
    <property type="evidence" value="ECO:0007669"/>
    <property type="project" value="TreeGrafter"/>
</dbReference>
<evidence type="ECO:0000256" key="1">
    <source>
        <dbReference type="ARBA" id="ARBA00004370"/>
    </source>
</evidence>
<organism evidence="12 13">
    <name type="scientific">Adineta steineri</name>
    <dbReference type="NCBI Taxonomy" id="433720"/>
    <lineage>
        <taxon>Eukaryota</taxon>
        <taxon>Metazoa</taxon>
        <taxon>Spiralia</taxon>
        <taxon>Gnathifera</taxon>
        <taxon>Rotifera</taxon>
        <taxon>Eurotatoria</taxon>
        <taxon>Bdelloidea</taxon>
        <taxon>Adinetida</taxon>
        <taxon>Adinetidae</taxon>
        <taxon>Adineta</taxon>
    </lineage>
</organism>
<name>A0A813Y7E9_9BILA</name>
<dbReference type="Proteomes" id="UP000663832">
    <property type="component" value="Unassembled WGS sequence"/>
</dbReference>
<reference evidence="12" key="1">
    <citation type="submission" date="2021-02" db="EMBL/GenBank/DDBJ databases">
        <authorList>
            <person name="Nowell W R."/>
        </authorList>
    </citation>
    <scope>NUCLEOTIDE SEQUENCE</scope>
</reference>
<keyword evidence="13" id="KW-1185">Reference proteome</keyword>
<keyword evidence="3" id="KW-0813">Transport</keyword>
<evidence type="ECO:0000256" key="3">
    <source>
        <dbReference type="ARBA" id="ARBA00022448"/>
    </source>
</evidence>
<dbReference type="PANTHER" id="PTHR15858:SF0">
    <property type="entry name" value="IMMEDIATE EARLY RESPONSE 3-INTERACTING PROTEIN 1"/>
    <property type="match status" value="1"/>
</dbReference>
<dbReference type="EMBL" id="CAJNOM010000037">
    <property type="protein sequence ID" value="CAF0878829.1"/>
    <property type="molecule type" value="Genomic_DNA"/>
</dbReference>
<comment type="subcellular location">
    <subcellularLocation>
        <location evidence="1">Membrane</location>
    </subcellularLocation>
</comment>
<feature type="signal peptide" evidence="11">
    <location>
        <begin position="1"/>
        <end position="18"/>
    </location>
</feature>
<evidence type="ECO:0000256" key="10">
    <source>
        <dbReference type="SAM" id="Phobius"/>
    </source>
</evidence>
<comment type="caution">
    <text evidence="12">The sequence shown here is derived from an EMBL/GenBank/DDBJ whole genome shotgun (WGS) entry which is preliminary data.</text>
</comment>
<accession>A0A813Y7E9</accession>
<dbReference type="Pfam" id="PF08571">
    <property type="entry name" value="Yos1"/>
    <property type="match status" value="1"/>
</dbReference>
<evidence type="ECO:0000256" key="5">
    <source>
        <dbReference type="ARBA" id="ARBA00022927"/>
    </source>
</evidence>
<evidence type="ECO:0000313" key="12">
    <source>
        <dbReference type="EMBL" id="CAF0878829.1"/>
    </source>
</evidence>
<dbReference type="AlphaFoldDB" id="A0A813Y7E9"/>
<dbReference type="GO" id="GO:0015031">
    <property type="term" value="P:protein transport"/>
    <property type="evidence" value="ECO:0007669"/>
    <property type="project" value="UniProtKB-KW"/>
</dbReference>
<dbReference type="InterPro" id="IPR013880">
    <property type="entry name" value="Yos1"/>
</dbReference>
<keyword evidence="5" id="KW-0653">Protein transport</keyword>
<sequence>MVFTLYSLIEAALLGVNAVAILNEQRFLSKLTGGGGGQQGYPGATGYVDDMQNAGGVKQQLLTLIRSVRTVMRIPLIAFNIIAIIFLILFG</sequence>
<protein>
    <recommendedName>
        <fullName evidence="2">Immediate early response 3-interacting protein 1</fullName>
    </recommendedName>
</protein>
<dbReference type="GO" id="GO:0006888">
    <property type="term" value="P:endoplasmic reticulum to Golgi vesicle-mediated transport"/>
    <property type="evidence" value="ECO:0007669"/>
    <property type="project" value="TreeGrafter"/>
</dbReference>
<proteinExistence type="inferred from homology"/>
<dbReference type="GO" id="GO:0000139">
    <property type="term" value="C:Golgi membrane"/>
    <property type="evidence" value="ECO:0007669"/>
    <property type="project" value="TreeGrafter"/>
</dbReference>
<evidence type="ECO:0000256" key="11">
    <source>
        <dbReference type="SAM" id="SignalP"/>
    </source>
</evidence>
<dbReference type="GO" id="GO:0005789">
    <property type="term" value="C:endoplasmic reticulum membrane"/>
    <property type="evidence" value="ECO:0007669"/>
    <property type="project" value="TreeGrafter"/>
</dbReference>
<dbReference type="OrthoDB" id="15356at2759"/>
<evidence type="ECO:0000256" key="8">
    <source>
        <dbReference type="ARBA" id="ARBA00024203"/>
    </source>
</evidence>
<feature type="chain" id="PRO_5032464397" description="Immediate early response 3-interacting protein 1" evidence="11">
    <location>
        <begin position="19"/>
        <end position="91"/>
    </location>
</feature>
<comment type="similarity">
    <text evidence="8">Belongs to the YOS1 family.</text>
</comment>
<evidence type="ECO:0000256" key="9">
    <source>
        <dbReference type="ARBA" id="ARBA00045999"/>
    </source>
</evidence>
<evidence type="ECO:0000256" key="6">
    <source>
        <dbReference type="ARBA" id="ARBA00022989"/>
    </source>
</evidence>
<dbReference type="PANTHER" id="PTHR15858">
    <property type="entry name" value="IMMEDIATE EARLY RESPONSE 3-INTERACTING PROTEIN 1"/>
    <property type="match status" value="1"/>
</dbReference>
<keyword evidence="6 10" id="KW-1133">Transmembrane helix</keyword>
<keyword evidence="7 10" id="KW-0472">Membrane</keyword>
<keyword evidence="11" id="KW-0732">Signal</keyword>
<comment type="function">
    <text evidence="9">Regulator of endoplasmic reticulum secretion that acts as a key determinant of brain size. Required for secretion of extracellular matrix proteins. Required for correct brain development by depositing sufficient extracellular matrix proteins for tissue integrity and the proliferation of neural progenitors. Acts as a regulator of the unfolded protein response (UPR).</text>
</comment>
<gene>
    <name evidence="12" type="ORF">QVE165_LOCUS8299</name>
</gene>
<evidence type="ECO:0000256" key="7">
    <source>
        <dbReference type="ARBA" id="ARBA00023136"/>
    </source>
</evidence>
<evidence type="ECO:0000256" key="4">
    <source>
        <dbReference type="ARBA" id="ARBA00022692"/>
    </source>
</evidence>
<keyword evidence="4 10" id="KW-0812">Transmembrane</keyword>
<feature type="transmembrane region" description="Helical" evidence="10">
    <location>
        <begin position="71"/>
        <end position="90"/>
    </location>
</feature>
<evidence type="ECO:0000256" key="2">
    <source>
        <dbReference type="ARBA" id="ARBA00016434"/>
    </source>
</evidence>